<dbReference type="PATRIC" id="fig|1807.14.peg.2035"/>
<feature type="transmembrane region" description="Helical" evidence="7">
    <location>
        <begin position="341"/>
        <end position="361"/>
    </location>
</feature>
<feature type="transmembrane region" description="Helical" evidence="7">
    <location>
        <begin position="367"/>
        <end position="388"/>
    </location>
</feature>
<dbReference type="GO" id="GO:0022857">
    <property type="term" value="F:transmembrane transporter activity"/>
    <property type="evidence" value="ECO:0007669"/>
    <property type="project" value="InterPro"/>
</dbReference>
<proteinExistence type="predicted"/>
<sequence>MPLRMSVHRYSMALLAYAFAAIMVGTTLPTPMYALFAEELHFHVLTTTIIFAAYAGGVLAALLLFGRWSDVVGRRPVLLAGITMAAASAVVFVLADSVPELLIGRVLSGLSAGLFTGTATAAVIEAAPEAWRGRAAAVASVVNIGGLGLGPVLAGVLVQYAPRPLDLSFVVHLALTVAAAVAVLCSRETSPRQGKLGLQRLAVPVEARSVFVVAALAAFAGFAVTGLFAAVAPSFLAEVIGIGNHALAGLIAGTIFLTSAVAQVVARSMNPERAVALGCAILIAGMATLAVALHVGSLPGLIAAAVVSGIGQGISFSRGLAAVSERTPPDRRAEVSSTYFVVAYVAIAVPVIGEGLAAQAWGLRTSGVVFAVAVAVLAAGCLIAILSASTHSKDAAPQLVSEHESSDAVSPPR</sequence>
<feature type="transmembrane region" description="Helical" evidence="7">
    <location>
        <begin position="242"/>
        <end position="262"/>
    </location>
</feature>
<dbReference type="Proteomes" id="UP000036313">
    <property type="component" value="Unassembled WGS sequence"/>
</dbReference>
<dbReference type="Proteomes" id="UP000294952">
    <property type="component" value="Unassembled WGS sequence"/>
</dbReference>
<dbReference type="SUPFAM" id="SSF103473">
    <property type="entry name" value="MFS general substrate transporter"/>
    <property type="match status" value="1"/>
</dbReference>
<reference evidence="10 12" key="2">
    <citation type="submission" date="2019-01" db="EMBL/GenBank/DDBJ databases">
        <title>High-quality-draft genome sequences of five non-tuberculosis mycobacteriaceae isolated from a nosocomial environment.</title>
        <authorList>
            <person name="Tiago I."/>
            <person name="Alarico S."/>
            <person name="Pereira S.G."/>
            <person name="Coelho C."/>
            <person name="Maranha A."/>
            <person name="Empadinhas N."/>
        </authorList>
    </citation>
    <scope>NUCLEOTIDE SEQUENCE [LARGE SCALE GENOMIC DNA]</scope>
    <source>
        <strain evidence="10 12">22DIII</strain>
    </source>
</reference>
<gene>
    <name evidence="9" type="primary">mdtL_2</name>
    <name evidence="10" type="ORF">EUA04_17765</name>
    <name evidence="9" type="ORF">MOBUDSM44075_02018</name>
</gene>
<keyword evidence="4 7" id="KW-0812">Transmembrane</keyword>
<feature type="transmembrane region" description="Helical" evidence="7">
    <location>
        <begin position="77"/>
        <end position="95"/>
    </location>
</feature>
<evidence type="ECO:0000256" key="6">
    <source>
        <dbReference type="ARBA" id="ARBA00023136"/>
    </source>
</evidence>
<dbReference type="InterPro" id="IPR011701">
    <property type="entry name" value="MFS"/>
</dbReference>
<dbReference type="GO" id="GO:0005886">
    <property type="term" value="C:plasma membrane"/>
    <property type="evidence" value="ECO:0007669"/>
    <property type="project" value="UniProtKB-SubCell"/>
</dbReference>
<dbReference type="EMBL" id="SDLP01000005">
    <property type="protein sequence ID" value="TDL06556.1"/>
    <property type="molecule type" value="Genomic_DNA"/>
</dbReference>
<keyword evidence="5 7" id="KW-1133">Transmembrane helix</keyword>
<organism evidence="9 11">
    <name type="scientific">Mycolicibacterium obuense</name>
    <dbReference type="NCBI Taxonomy" id="1807"/>
    <lineage>
        <taxon>Bacteria</taxon>
        <taxon>Bacillati</taxon>
        <taxon>Actinomycetota</taxon>
        <taxon>Actinomycetes</taxon>
        <taxon>Mycobacteriales</taxon>
        <taxon>Mycobacteriaceae</taxon>
        <taxon>Mycolicibacterium</taxon>
    </lineage>
</organism>
<dbReference type="InterPro" id="IPR036259">
    <property type="entry name" value="MFS_trans_sf"/>
</dbReference>
<feature type="transmembrane region" description="Helical" evidence="7">
    <location>
        <begin position="101"/>
        <end position="124"/>
    </location>
</feature>
<keyword evidence="3" id="KW-1003">Cell membrane</keyword>
<dbReference type="PANTHER" id="PTHR23517">
    <property type="entry name" value="RESISTANCE PROTEIN MDTM, PUTATIVE-RELATED-RELATED"/>
    <property type="match status" value="1"/>
</dbReference>
<evidence type="ECO:0000256" key="3">
    <source>
        <dbReference type="ARBA" id="ARBA00022475"/>
    </source>
</evidence>
<evidence type="ECO:0000256" key="5">
    <source>
        <dbReference type="ARBA" id="ARBA00022989"/>
    </source>
</evidence>
<evidence type="ECO:0000313" key="11">
    <source>
        <dbReference type="Proteomes" id="UP000036313"/>
    </source>
</evidence>
<keyword evidence="2" id="KW-0813">Transport</keyword>
<dbReference type="PANTHER" id="PTHR23517:SF13">
    <property type="entry name" value="MAJOR FACILITATOR SUPERFAMILY MFS_1"/>
    <property type="match status" value="1"/>
</dbReference>
<keyword evidence="6 7" id="KW-0472">Membrane</keyword>
<dbReference type="Gene3D" id="1.20.1250.20">
    <property type="entry name" value="MFS general substrate transporter like domains"/>
    <property type="match status" value="1"/>
</dbReference>
<dbReference type="RefSeq" id="WP_048422991.1">
    <property type="nucleotide sequence ID" value="NZ_JYNU01000010.1"/>
</dbReference>
<dbReference type="PROSITE" id="PS50850">
    <property type="entry name" value="MFS"/>
    <property type="match status" value="1"/>
</dbReference>
<feature type="transmembrane region" description="Helical" evidence="7">
    <location>
        <begin position="207"/>
        <end position="230"/>
    </location>
</feature>
<feature type="transmembrane region" description="Helical" evidence="7">
    <location>
        <begin position="301"/>
        <end position="321"/>
    </location>
</feature>
<name>A0A0J6W4R1_9MYCO</name>
<evidence type="ECO:0000313" key="9">
    <source>
        <dbReference type="EMBL" id="KMO77449.1"/>
    </source>
</evidence>
<feature type="transmembrane region" description="Helical" evidence="7">
    <location>
        <begin position="167"/>
        <end position="186"/>
    </location>
</feature>
<accession>A0A0J6W4R1</accession>
<feature type="transmembrane region" description="Helical" evidence="7">
    <location>
        <begin position="136"/>
        <end position="161"/>
    </location>
</feature>
<reference evidence="9 11" key="1">
    <citation type="journal article" date="2015" name="Genome Biol. Evol.">
        <title>Characterization of Three Mycobacterium spp. with Potential Use in Bioremediation by Genome Sequencing and Comparative Genomics.</title>
        <authorList>
            <person name="Das S."/>
            <person name="Pettersson B.M."/>
            <person name="Behra P.R."/>
            <person name="Ramesh M."/>
            <person name="Dasgupta S."/>
            <person name="Bhattacharya A."/>
            <person name="Kirsebom L.A."/>
        </authorList>
    </citation>
    <scope>NUCLEOTIDE SEQUENCE [LARGE SCALE GENOMIC DNA]</scope>
    <source>
        <strain evidence="9 11">DSM 44075</strain>
    </source>
</reference>
<feature type="transmembrane region" description="Helical" evidence="7">
    <location>
        <begin position="274"/>
        <end position="295"/>
    </location>
</feature>
<feature type="transmembrane region" description="Helical" evidence="7">
    <location>
        <begin position="12"/>
        <end position="36"/>
    </location>
</feature>
<dbReference type="InterPro" id="IPR020846">
    <property type="entry name" value="MFS_dom"/>
</dbReference>
<evidence type="ECO:0000259" key="8">
    <source>
        <dbReference type="PROSITE" id="PS50850"/>
    </source>
</evidence>
<evidence type="ECO:0000256" key="7">
    <source>
        <dbReference type="SAM" id="Phobius"/>
    </source>
</evidence>
<protein>
    <submittedName>
        <fullName evidence="10">MFS transporter</fullName>
    </submittedName>
    <submittedName>
        <fullName evidence="9">Multidrug resistance protein MdtL</fullName>
    </submittedName>
</protein>
<evidence type="ECO:0000256" key="2">
    <source>
        <dbReference type="ARBA" id="ARBA00022448"/>
    </source>
</evidence>
<dbReference type="Pfam" id="PF07690">
    <property type="entry name" value="MFS_1"/>
    <property type="match status" value="1"/>
</dbReference>
<feature type="transmembrane region" description="Helical" evidence="7">
    <location>
        <begin position="42"/>
        <end position="65"/>
    </location>
</feature>
<evidence type="ECO:0000256" key="1">
    <source>
        <dbReference type="ARBA" id="ARBA00004651"/>
    </source>
</evidence>
<evidence type="ECO:0000313" key="12">
    <source>
        <dbReference type="Proteomes" id="UP000294952"/>
    </source>
</evidence>
<comment type="subcellular location">
    <subcellularLocation>
        <location evidence="1">Cell membrane</location>
        <topology evidence="1">Multi-pass membrane protein</topology>
    </subcellularLocation>
</comment>
<feature type="domain" description="Major facilitator superfamily (MFS) profile" evidence="8">
    <location>
        <begin position="9"/>
        <end position="392"/>
    </location>
</feature>
<dbReference type="InterPro" id="IPR050171">
    <property type="entry name" value="MFS_Transporters"/>
</dbReference>
<evidence type="ECO:0000313" key="10">
    <source>
        <dbReference type="EMBL" id="TDL06556.1"/>
    </source>
</evidence>
<dbReference type="AlphaFoldDB" id="A0A0J6W4R1"/>
<evidence type="ECO:0000256" key="4">
    <source>
        <dbReference type="ARBA" id="ARBA00022692"/>
    </source>
</evidence>
<comment type="caution">
    <text evidence="9">The sequence shown here is derived from an EMBL/GenBank/DDBJ whole genome shotgun (WGS) entry which is preliminary data.</text>
</comment>
<dbReference type="EMBL" id="JYNU01000010">
    <property type="protein sequence ID" value="KMO77449.1"/>
    <property type="molecule type" value="Genomic_DNA"/>
</dbReference>